<name>A0A2I7W529_MYCTX</name>
<evidence type="ECO:0000313" key="2">
    <source>
        <dbReference type="Proteomes" id="UP000236349"/>
    </source>
</evidence>
<dbReference type="AlphaFoldDB" id="A0A2I7W529"/>
<sequence>MDRHDVWLGQPSRGVGLALHPCSKHRIVGVLRRDQLQRHHPVLAGVLGLINLAHPASAQQPQ</sequence>
<dbReference type="EMBL" id="CP024614">
    <property type="protein sequence ID" value="AUS50005.1"/>
    <property type="molecule type" value="Genomic_DNA"/>
</dbReference>
<reference evidence="1 2" key="1">
    <citation type="submission" date="2017-10" db="EMBL/GenBank/DDBJ databases">
        <title>Clinical isolate obtained from a human patient with meningeal tuberculosis in michoacan, Mexico.</title>
        <authorList>
            <person name="Guillen-Nepita A.L."/>
            <person name="Negrete-Paz A.M."/>
            <person name="Vazquez-Marrufo G."/>
            <person name="Cruz-Hernandez A."/>
            <person name="Fresia P."/>
            <person name="Naya H."/>
            <person name="Vazquez-Garciduenas M.S."/>
        </authorList>
    </citation>
    <scope>NUCLEOTIDE SEQUENCE [LARGE SCALE GENOMIC DNA]</scope>
    <source>
        <strain evidence="2">Beijing/MYC004</strain>
    </source>
</reference>
<dbReference type="Proteomes" id="UP000236349">
    <property type="component" value="Chromosome"/>
</dbReference>
<evidence type="ECO:0000313" key="1">
    <source>
        <dbReference type="EMBL" id="AUS50005.1"/>
    </source>
</evidence>
<protein>
    <submittedName>
        <fullName evidence="1">Uncharacterized protein</fullName>
    </submittedName>
</protein>
<accession>A0A2I7W529</accession>
<gene>
    <name evidence="1" type="ORF">CAB90_01052</name>
</gene>
<proteinExistence type="predicted"/>
<organism evidence="1 2">
    <name type="scientific">Mycobacterium tuberculosis</name>
    <dbReference type="NCBI Taxonomy" id="1773"/>
    <lineage>
        <taxon>Bacteria</taxon>
        <taxon>Bacillati</taxon>
        <taxon>Actinomycetota</taxon>
        <taxon>Actinomycetes</taxon>
        <taxon>Mycobacteriales</taxon>
        <taxon>Mycobacteriaceae</taxon>
        <taxon>Mycobacterium</taxon>
        <taxon>Mycobacterium tuberculosis complex</taxon>
    </lineage>
</organism>